<feature type="transmembrane region" description="Helical" evidence="1">
    <location>
        <begin position="149"/>
        <end position="173"/>
    </location>
</feature>
<gene>
    <name evidence="2" type="ORF">P9989_07860</name>
</gene>
<keyword evidence="1" id="KW-1133">Transmembrane helix</keyword>
<reference evidence="2 3" key="1">
    <citation type="submission" date="2023-04" db="EMBL/GenBank/DDBJ databases">
        <title>Genome sequence of Halobacillus naozhouensis KACC 21980.</title>
        <authorList>
            <person name="Kim S."/>
            <person name="Heo J."/>
            <person name="Kwon S.-W."/>
        </authorList>
    </citation>
    <scope>NUCLEOTIDE SEQUENCE [LARGE SCALE GENOMIC DNA]</scope>
    <source>
        <strain evidence="2 3">KCTC 13234</strain>
    </source>
</reference>
<accession>A0ABY8J4B1</accession>
<feature type="transmembrane region" description="Helical" evidence="1">
    <location>
        <begin position="106"/>
        <end position="129"/>
    </location>
</feature>
<protein>
    <recommendedName>
        <fullName evidence="4">DUF2254 domain-containing protein</fullName>
    </recommendedName>
</protein>
<dbReference type="RefSeq" id="WP_283078222.1">
    <property type="nucleotide sequence ID" value="NZ_CP121671.1"/>
</dbReference>
<feature type="transmembrane region" description="Helical" evidence="1">
    <location>
        <begin position="71"/>
        <end position="94"/>
    </location>
</feature>
<evidence type="ECO:0000256" key="1">
    <source>
        <dbReference type="SAM" id="Phobius"/>
    </source>
</evidence>
<name>A0ABY8J4B1_9BACI</name>
<sequence length="622" mass="72832">MSHQMFRNKVKPFRNLKYLTGNGILTIAIALIIAIALFLFVYFIDHPKPGFEYINKNIEHLLSFREGIQQILFRFSPFIVTVVIAISSLTVNSFTGSFFANLISDLTLKILVGYTTGFLLFHTLTAWFIPINLKDQTTIDLKENLVSLIFFDASIAFINILLAILVSIHIFFYSWPKTLKDKFALSIKYYLNKLDIGYSEKNTKKKKKIDKYKSIMNRYIIWFTNLLSNSIKSKDFEVIEGIVVELIDVWKFMIQINEEKQSKLDKEFYKLLDLIDENGDYIEKNKVNDEFAEVFEESLETIISVFTNAFKQGYEEKEYFVCEIIIDKLYQFTIGNSGTLSRDDLEKVLDIYSRLFEISIKDESDKDSLLSTKIIKSTNSIYADNIHKINDLSIYFSYLYNSVDNGEYRFLNTALEYFGKIFDEENLNSSMYNDTLNQLYKLMLFSLKKKRMRSFANLVRFCVTSNLNLTKINDILVKNIKTEDSSIFDDVFEEFGLSDKRLNKDPDYYNNVKIYVVWYSYYLLQRQISSDRIAQEYHNLTVANIKNNVPFKFVRTLLLDLETHSDSWNTLFVNQCSHFFLLTCGLLVNKRDINQKVENQLKKLAESSYLKELTSYVIKGKT</sequence>
<evidence type="ECO:0000313" key="3">
    <source>
        <dbReference type="Proteomes" id="UP001221597"/>
    </source>
</evidence>
<keyword evidence="1" id="KW-0472">Membrane</keyword>
<evidence type="ECO:0008006" key="4">
    <source>
        <dbReference type="Google" id="ProtNLM"/>
    </source>
</evidence>
<dbReference type="Proteomes" id="UP001221597">
    <property type="component" value="Chromosome"/>
</dbReference>
<organism evidence="2 3">
    <name type="scientific">Halobacillus naozhouensis</name>
    <dbReference type="NCBI Taxonomy" id="554880"/>
    <lineage>
        <taxon>Bacteria</taxon>
        <taxon>Bacillati</taxon>
        <taxon>Bacillota</taxon>
        <taxon>Bacilli</taxon>
        <taxon>Bacillales</taxon>
        <taxon>Bacillaceae</taxon>
        <taxon>Halobacillus</taxon>
    </lineage>
</organism>
<feature type="transmembrane region" description="Helical" evidence="1">
    <location>
        <begin position="21"/>
        <end position="44"/>
    </location>
</feature>
<proteinExistence type="predicted"/>
<dbReference type="EMBL" id="CP121671">
    <property type="protein sequence ID" value="WFT76268.1"/>
    <property type="molecule type" value="Genomic_DNA"/>
</dbReference>
<keyword evidence="1" id="KW-0812">Transmembrane</keyword>
<keyword evidence="3" id="KW-1185">Reference proteome</keyword>
<evidence type="ECO:0000313" key="2">
    <source>
        <dbReference type="EMBL" id="WFT76268.1"/>
    </source>
</evidence>